<evidence type="ECO:0000313" key="9">
    <source>
        <dbReference type="EMBL" id="PRT57016.1"/>
    </source>
</evidence>
<evidence type="ECO:0000313" key="10">
    <source>
        <dbReference type="Proteomes" id="UP000238350"/>
    </source>
</evidence>
<keyword evidence="4" id="KW-0810">Translation regulation</keyword>
<dbReference type="PANTHER" id="PTHR28290">
    <property type="entry name" value="ENHANCER OF TRANSLATION TERMINATION 1"/>
    <property type="match status" value="1"/>
</dbReference>
<keyword evidence="5" id="KW-0805">Transcription regulation</keyword>
<evidence type="ECO:0000256" key="6">
    <source>
        <dbReference type="ARBA" id="ARBA00023163"/>
    </source>
</evidence>
<accession>A0A2T0FPU5</accession>
<dbReference type="OrthoDB" id="5598057at2759"/>
<protein>
    <recommendedName>
        <fullName evidence="3">Enhancer of translation termination 1</fullName>
    </recommendedName>
</protein>
<evidence type="ECO:0000256" key="1">
    <source>
        <dbReference type="ARBA" id="ARBA00004123"/>
    </source>
</evidence>
<evidence type="ECO:0000256" key="7">
    <source>
        <dbReference type="ARBA" id="ARBA00023242"/>
    </source>
</evidence>
<dbReference type="EMBL" id="NDIQ01000022">
    <property type="protein sequence ID" value="PRT57016.1"/>
    <property type="molecule type" value="Genomic_DNA"/>
</dbReference>
<dbReference type="PANTHER" id="PTHR28290:SF1">
    <property type="entry name" value="ENHANCER OF TRANSLATION TERMINATION 1"/>
    <property type="match status" value="1"/>
</dbReference>
<keyword evidence="7" id="KW-0539">Nucleus</keyword>
<name>A0A2T0FPU5_9ASCO</name>
<keyword evidence="6" id="KW-0804">Transcription</keyword>
<sequence length="359" mass="39467">MAKRPLGLAKAAKLKKAKTETPEGTPEPTQEQKDAQLQVEVEESEPDEDLAELYGLFKTFDDGVKDSPKLAQGIVHESDRLLRKNEKLAPRFHLAYGLALLNLAQFADENEEPGSTDSAAAFIQAAIERLDSGLDIEENQADLSAAKALALVEQIDDKLRTCKSKKRVSTAKESIPQIKEAMKLADLSNAATRRLAEAVRALLEFGDSLGSLNNDKLDDFEAEILEWSAGKCKILLDSEDVNVQRMANNTLGQYHLSLATSLLGEFEQEDEDFEPDLSSKNAKKARKSLTTAIEYLEKGVSDTDPQSYVQTAEALISLGNLRENESAEQRADYSKAVKLLKKAQRTGAGSFHDLIDSLE</sequence>
<dbReference type="Proteomes" id="UP000238350">
    <property type="component" value="Unassembled WGS sequence"/>
</dbReference>
<keyword evidence="10" id="KW-1185">Reference proteome</keyword>
<comment type="caution">
    <text evidence="9">The sequence shown here is derived from an EMBL/GenBank/DDBJ whole genome shotgun (WGS) entry which is preliminary data.</text>
</comment>
<gene>
    <name evidence="9" type="ORF">B9G98_04636</name>
</gene>
<dbReference type="GeneID" id="36518384"/>
<evidence type="ECO:0000256" key="8">
    <source>
        <dbReference type="SAM" id="MobiDB-lite"/>
    </source>
</evidence>
<dbReference type="AlphaFoldDB" id="A0A2T0FPU5"/>
<dbReference type="GO" id="GO:0006417">
    <property type="term" value="P:regulation of translation"/>
    <property type="evidence" value="ECO:0007669"/>
    <property type="project" value="UniProtKB-KW"/>
</dbReference>
<dbReference type="Pfam" id="PF12753">
    <property type="entry name" value="Nro1"/>
    <property type="match status" value="2"/>
</dbReference>
<organism evidence="9 10">
    <name type="scientific">Wickerhamiella sorbophila</name>
    <dbReference type="NCBI Taxonomy" id="45607"/>
    <lineage>
        <taxon>Eukaryota</taxon>
        <taxon>Fungi</taxon>
        <taxon>Dikarya</taxon>
        <taxon>Ascomycota</taxon>
        <taxon>Saccharomycotina</taxon>
        <taxon>Dipodascomycetes</taxon>
        <taxon>Dipodascales</taxon>
        <taxon>Trichomonascaceae</taxon>
        <taxon>Wickerhamiella</taxon>
    </lineage>
</organism>
<dbReference type="GO" id="GO:0005634">
    <property type="term" value="C:nucleus"/>
    <property type="evidence" value="ECO:0007669"/>
    <property type="project" value="UniProtKB-SubCell"/>
</dbReference>
<dbReference type="GO" id="GO:2000640">
    <property type="term" value="P:positive regulation of SREBP signaling pathway"/>
    <property type="evidence" value="ECO:0007669"/>
    <property type="project" value="TreeGrafter"/>
</dbReference>
<evidence type="ECO:0000256" key="4">
    <source>
        <dbReference type="ARBA" id="ARBA00022845"/>
    </source>
</evidence>
<dbReference type="InterPro" id="IPR024318">
    <property type="entry name" value="Nro1/ETT1"/>
</dbReference>
<reference evidence="9 10" key="1">
    <citation type="submission" date="2017-04" db="EMBL/GenBank/DDBJ databases">
        <title>Genome sequencing of [Candida] sorbophila.</title>
        <authorList>
            <person name="Ahn J.O."/>
        </authorList>
    </citation>
    <scope>NUCLEOTIDE SEQUENCE [LARGE SCALE GENOMIC DNA]</scope>
    <source>
        <strain evidence="9 10">DS02</strain>
    </source>
</reference>
<proteinExistence type="inferred from homology"/>
<comment type="subcellular location">
    <subcellularLocation>
        <location evidence="1">Nucleus</location>
    </subcellularLocation>
</comment>
<evidence type="ECO:0000256" key="2">
    <source>
        <dbReference type="ARBA" id="ARBA00007273"/>
    </source>
</evidence>
<evidence type="ECO:0000256" key="5">
    <source>
        <dbReference type="ARBA" id="ARBA00023015"/>
    </source>
</evidence>
<feature type="region of interest" description="Disordered" evidence="8">
    <location>
        <begin position="1"/>
        <end position="47"/>
    </location>
</feature>
<evidence type="ECO:0000256" key="3">
    <source>
        <dbReference type="ARBA" id="ARBA00017359"/>
    </source>
</evidence>
<dbReference type="STRING" id="45607.A0A2T0FPU5"/>
<dbReference type="RefSeq" id="XP_024666961.1">
    <property type="nucleotide sequence ID" value="XM_024811193.1"/>
</dbReference>
<comment type="similarity">
    <text evidence="2">Belongs to the ETT1 family.</text>
</comment>